<evidence type="ECO:0000313" key="2">
    <source>
        <dbReference type="EMBL" id="KAK2988395.1"/>
    </source>
</evidence>
<protein>
    <recommendedName>
        <fullName evidence="4">Retrotransposon Copia-like N-terminal domain-containing protein</fullName>
    </recommendedName>
</protein>
<comment type="caution">
    <text evidence="2">The sequence shown here is derived from an EMBL/GenBank/DDBJ whole genome shotgun (WGS) entry which is preliminary data.</text>
</comment>
<evidence type="ECO:0008006" key="4">
    <source>
        <dbReference type="Google" id="ProtNLM"/>
    </source>
</evidence>
<dbReference type="PANTHER" id="PTHR47481:SF22">
    <property type="entry name" value="RETROTRANSPOSON GAG DOMAIN-CONTAINING PROTEIN"/>
    <property type="match status" value="1"/>
</dbReference>
<evidence type="ECO:0000313" key="3">
    <source>
        <dbReference type="Proteomes" id="UP001187471"/>
    </source>
</evidence>
<dbReference type="Proteomes" id="UP001187471">
    <property type="component" value="Unassembled WGS sequence"/>
</dbReference>
<dbReference type="AlphaFoldDB" id="A0AA88UKD9"/>
<name>A0AA88UKD9_9ASTE</name>
<proteinExistence type="predicted"/>
<dbReference type="PANTHER" id="PTHR47481">
    <property type="match status" value="1"/>
</dbReference>
<dbReference type="Pfam" id="PF14223">
    <property type="entry name" value="Retrotran_gag_2"/>
    <property type="match status" value="1"/>
</dbReference>
<gene>
    <name evidence="2" type="ORF">RJ640_007688</name>
</gene>
<feature type="region of interest" description="Disordered" evidence="1">
    <location>
        <begin position="235"/>
        <end position="266"/>
    </location>
</feature>
<dbReference type="EMBL" id="JAVXUO010000878">
    <property type="protein sequence ID" value="KAK2988395.1"/>
    <property type="molecule type" value="Genomic_DNA"/>
</dbReference>
<sequence>MASSSSTSMASASSTSIVAATSPSLVTSTHTFSVKLTSKNYLAWKTQFLPILNYQNLHGHIDGTSSPPPKTLVSPTAENLHIPNPEYEAWFKKDQLLLSWLFSSLTEEIFPYIIGLSTSQEVWTALAHSFGSVSQNRQLQLYIELQELKKNDLSISEYLHKAKSLSDELSAAGKLVSLAEFNAIIYRNIGSDYHSIITALNLRQEPVSFYELHGQLVAHEILLKHSSTPTANIVLRGSPPLLPTPPSSSTFKPRPNNQPNNNYMRHNRVAMPPRQQPQSPRNSNFQNRNFNASANYSNVAPPLNWFPDTAANYHFTPDVNALNAVNEYMGNDQLHVGNGQGL</sequence>
<evidence type="ECO:0000256" key="1">
    <source>
        <dbReference type="SAM" id="MobiDB-lite"/>
    </source>
</evidence>
<accession>A0AA88UKD9</accession>
<keyword evidence="3" id="KW-1185">Reference proteome</keyword>
<feature type="compositionally biased region" description="Polar residues" evidence="1">
    <location>
        <begin position="255"/>
        <end position="264"/>
    </location>
</feature>
<reference evidence="2" key="1">
    <citation type="submission" date="2022-12" db="EMBL/GenBank/DDBJ databases">
        <title>Draft genome assemblies for two species of Escallonia (Escalloniales).</title>
        <authorList>
            <person name="Chanderbali A."/>
            <person name="Dervinis C."/>
            <person name="Anghel I."/>
            <person name="Soltis D."/>
            <person name="Soltis P."/>
            <person name="Zapata F."/>
        </authorList>
    </citation>
    <scope>NUCLEOTIDE SEQUENCE</scope>
    <source>
        <strain evidence="2">UCBG92.1500</strain>
        <tissue evidence="2">Leaf</tissue>
    </source>
</reference>
<organism evidence="2 3">
    <name type="scientific">Escallonia rubra</name>
    <dbReference type="NCBI Taxonomy" id="112253"/>
    <lineage>
        <taxon>Eukaryota</taxon>
        <taxon>Viridiplantae</taxon>
        <taxon>Streptophyta</taxon>
        <taxon>Embryophyta</taxon>
        <taxon>Tracheophyta</taxon>
        <taxon>Spermatophyta</taxon>
        <taxon>Magnoliopsida</taxon>
        <taxon>eudicotyledons</taxon>
        <taxon>Gunneridae</taxon>
        <taxon>Pentapetalae</taxon>
        <taxon>asterids</taxon>
        <taxon>campanulids</taxon>
        <taxon>Escalloniales</taxon>
        <taxon>Escalloniaceae</taxon>
        <taxon>Escallonia</taxon>
    </lineage>
</organism>